<dbReference type="InterPro" id="IPR000944">
    <property type="entry name" value="Tscrpt_reg_Rrf2"/>
</dbReference>
<protein>
    <submittedName>
        <fullName evidence="2">Rrf2 family transcriptional regulator</fullName>
    </submittedName>
</protein>
<dbReference type="GO" id="GO:0003700">
    <property type="term" value="F:DNA-binding transcription factor activity"/>
    <property type="evidence" value="ECO:0007669"/>
    <property type="project" value="TreeGrafter"/>
</dbReference>
<dbReference type="NCBIfam" id="TIGR00738">
    <property type="entry name" value="rrf2_super"/>
    <property type="match status" value="1"/>
</dbReference>
<evidence type="ECO:0000313" key="2">
    <source>
        <dbReference type="EMBL" id="XBH00816.1"/>
    </source>
</evidence>
<proteinExistence type="predicted"/>
<accession>A0AAU7C6D1</accession>
<dbReference type="GO" id="GO:0005829">
    <property type="term" value="C:cytosol"/>
    <property type="evidence" value="ECO:0007669"/>
    <property type="project" value="TreeGrafter"/>
</dbReference>
<dbReference type="PROSITE" id="PS51197">
    <property type="entry name" value="HTH_RRF2_2"/>
    <property type="match status" value="1"/>
</dbReference>
<dbReference type="Pfam" id="PF02082">
    <property type="entry name" value="Rrf2"/>
    <property type="match status" value="1"/>
</dbReference>
<organism evidence="2">
    <name type="scientific">Singulisphaera sp. Ch08</name>
    <dbReference type="NCBI Taxonomy" id="3120278"/>
    <lineage>
        <taxon>Bacteria</taxon>
        <taxon>Pseudomonadati</taxon>
        <taxon>Planctomycetota</taxon>
        <taxon>Planctomycetia</taxon>
        <taxon>Isosphaerales</taxon>
        <taxon>Isosphaeraceae</taxon>
        <taxon>Singulisphaera</taxon>
    </lineage>
</organism>
<dbReference type="RefSeq" id="WP_406693493.1">
    <property type="nucleotide sequence ID" value="NZ_CP155447.1"/>
</dbReference>
<dbReference type="InterPro" id="IPR036390">
    <property type="entry name" value="WH_DNA-bd_sf"/>
</dbReference>
<dbReference type="PANTHER" id="PTHR33221">
    <property type="entry name" value="WINGED HELIX-TURN-HELIX TRANSCRIPTIONAL REGULATOR, RRF2 FAMILY"/>
    <property type="match status" value="1"/>
</dbReference>
<dbReference type="InterPro" id="IPR036388">
    <property type="entry name" value="WH-like_DNA-bd_sf"/>
</dbReference>
<sequence length="159" mass="17674">MHLTQFSDYSLRLVLYLACHPGQVVSVEEISRAFGISRHHLVKVVQTVTELGVVEAQRGRGGGMRLAMNPLDINIGWLIRRTEPHFHLVECFDPETNTCPISPSCGLKGALQRAQQAFLAVLDEYTLDQFMSRRADLVVLLGDFLQQQTKADEPGAITG</sequence>
<reference evidence="2" key="1">
    <citation type="submission" date="2024-05" db="EMBL/GenBank/DDBJ databases">
        <title>Planctomycetes of the genus Singulisphaera possess chitinolytic capabilities.</title>
        <authorList>
            <person name="Ivanova A."/>
        </authorList>
    </citation>
    <scope>NUCLEOTIDE SEQUENCE</scope>
    <source>
        <strain evidence="2">Ch08T</strain>
    </source>
</reference>
<dbReference type="EMBL" id="CP155447">
    <property type="protein sequence ID" value="XBH00816.1"/>
    <property type="molecule type" value="Genomic_DNA"/>
</dbReference>
<gene>
    <name evidence="2" type="ORF">V5E97_20900</name>
</gene>
<dbReference type="GO" id="GO:0003677">
    <property type="term" value="F:DNA binding"/>
    <property type="evidence" value="ECO:0007669"/>
    <property type="project" value="UniProtKB-KW"/>
</dbReference>
<keyword evidence="1" id="KW-0238">DNA-binding</keyword>
<dbReference type="PANTHER" id="PTHR33221:SF4">
    <property type="entry name" value="HTH-TYPE TRANSCRIPTIONAL REPRESSOR NSRR"/>
    <property type="match status" value="1"/>
</dbReference>
<dbReference type="SUPFAM" id="SSF46785">
    <property type="entry name" value="Winged helix' DNA-binding domain"/>
    <property type="match status" value="1"/>
</dbReference>
<evidence type="ECO:0000256" key="1">
    <source>
        <dbReference type="ARBA" id="ARBA00023125"/>
    </source>
</evidence>
<dbReference type="AlphaFoldDB" id="A0AAU7C6D1"/>
<dbReference type="Gene3D" id="1.10.10.10">
    <property type="entry name" value="Winged helix-like DNA-binding domain superfamily/Winged helix DNA-binding domain"/>
    <property type="match status" value="1"/>
</dbReference>
<name>A0AAU7C6D1_9BACT</name>